<sequence>MCSCYDRFDKYQQLQPDISEIDELFHEKLIKHRDNELIGKLIQAKTLYNDIRDEILYGSNIDKNTRLMIGHRQLPAGDNKYENTIHTTGNFMPKGKRLQRSRIINKDYCSCCKCINCNQKRYHSKTLNGDLNSTKRFKNKYIKSESCPCTMRPFDFGKHVKETNDKTTERSMSTFSTIQSRPIEVKRVICECKPENLFLDKIKLAEDTIRDSVRNSFTKLRHSFRETKRNSSDIIKDKNKKINCECYVKTNKKKSNRKLQDSSKGNFRDNAKNRITKSQYSFKVIRDSTDLVKDRNKKIKKCECECKNEKKSHGKLSELAKDNFRDNKRNSLKKLQYPFKEPRDSADLYKDKTEKINKIKCECYGKLNDTKSNRKLREYTSRVSMKAYSKMKTANTKFRHSIRNSITKIASTFQMARDSIELYKYRRLIKQLMKELECESDTCDPDECNPSECYEKIKFSKKVHNFASDSNRKIKKRFHKEPKPNSDSCECSNPSMINLREYDISSSSTIKPEVSKADRKKNGFFMLIEPANTEKIESKNTISPPMKTSTISTTDFDTSHPCPKECQSSICIPEKCYQDKSSLISMPHSKSDTGFILNNNVIKSTKKKSQIIDDINTQKVVRFGSSFSFNLEFYKTVSSERLPKEHVKLASEITPTKRSVSHALRRCFCTLKFKNNNQNYGSDSYSIKNKTAHPNNLKTKKRKKTCECEDKKRVSKSYPTFKQKSENTESDAWFPSNVNTFDDKSVQTITDDECICFMSVKSIQTVKTASLDTKILPNPFCTPYGDSIDCNSYVNPQTPCNCTRNNEYSSRNTISSYIRKPMSEASSSRRELIQRNIIKPQIRESSYYNDNITTQQVLSIGSTFSFNIDFYKNAPSNNQKHSAITNLHTERPSEYKSITGLQKPYKEPVMKKCFCTLKLLKRNKAVHLKPKRIFNKSAAFVKDIKRNKKSSITTTNPRSYGTSKSYQKSQMLASISEPTPDRRNTTNKELKKIADNNNVGRLGSSISFNMKFYKRIKQPNLVINDKFLKEKYKKQKFHKNLRPVSLKECAVQCTGLQKRASKKTRAIINTHEKGVVTSSPRRRCFCVRKFLKRNKLGNSKESQFGDSFLVAPKTDKQTRTKHYKKFKKRPNICCCGNNVENLHYCKDPGTEQAHKYTSSNINSNKKQVTFKSQNFDYVTKPSNQNSARMKIICIPPNWKLPNKNKKHANDDMIEINNTYKEYIDEHPELVSVKKQCLCSKFDNGYKDINIQDGNIPVSNFPVKPVLRTLETEANERKKIHRRQFRAKSVENIGDFSLKAKRMLYSWSDNKPYSYELSKQLSTVKNTKQKNRLQKRTKVGSQLSFGIDFYKRIEYPNADFERIIYNQSPGKINKNRIRNSKFSPHRQYQVGYMLSTYKHLKFNHNYK</sequence>
<evidence type="ECO:0000256" key="1">
    <source>
        <dbReference type="SAM" id="MobiDB-lite"/>
    </source>
</evidence>
<organism evidence="2 3">
    <name type="scientific">Diatraea saccharalis</name>
    <name type="common">sugarcane borer</name>
    <dbReference type="NCBI Taxonomy" id="40085"/>
    <lineage>
        <taxon>Eukaryota</taxon>
        <taxon>Metazoa</taxon>
        <taxon>Ecdysozoa</taxon>
        <taxon>Arthropoda</taxon>
        <taxon>Hexapoda</taxon>
        <taxon>Insecta</taxon>
        <taxon>Pterygota</taxon>
        <taxon>Neoptera</taxon>
        <taxon>Endopterygota</taxon>
        <taxon>Lepidoptera</taxon>
        <taxon>Glossata</taxon>
        <taxon>Ditrysia</taxon>
        <taxon>Pyraloidea</taxon>
        <taxon>Crambidae</taxon>
        <taxon>Crambinae</taxon>
        <taxon>Diatraea</taxon>
    </lineage>
</organism>
<feature type="compositionally biased region" description="Polar residues" evidence="1">
    <location>
        <begin position="950"/>
        <end position="977"/>
    </location>
</feature>
<accession>A0A9N9QWL1</accession>
<gene>
    <name evidence="2" type="ORF">DIATSA_LOCUS2950</name>
</gene>
<evidence type="ECO:0000313" key="2">
    <source>
        <dbReference type="EMBL" id="CAG9784886.1"/>
    </source>
</evidence>
<protein>
    <submittedName>
        <fullName evidence="2">Uncharacterized protein</fullName>
    </submittedName>
</protein>
<proteinExistence type="predicted"/>
<dbReference type="OrthoDB" id="7463333at2759"/>
<dbReference type="EMBL" id="OU893344">
    <property type="protein sequence ID" value="CAG9784886.1"/>
    <property type="molecule type" value="Genomic_DNA"/>
</dbReference>
<name>A0A9N9QWL1_9NEOP</name>
<keyword evidence="3" id="KW-1185">Reference proteome</keyword>
<reference evidence="2" key="1">
    <citation type="submission" date="2021-12" db="EMBL/GenBank/DDBJ databases">
        <authorList>
            <person name="King R."/>
        </authorList>
    </citation>
    <scope>NUCLEOTIDE SEQUENCE</scope>
</reference>
<feature type="region of interest" description="Disordered" evidence="1">
    <location>
        <begin position="948"/>
        <end position="985"/>
    </location>
</feature>
<evidence type="ECO:0000313" key="3">
    <source>
        <dbReference type="Proteomes" id="UP001153714"/>
    </source>
</evidence>
<dbReference type="Proteomes" id="UP001153714">
    <property type="component" value="Chromosome 13"/>
</dbReference>
<reference evidence="2" key="2">
    <citation type="submission" date="2022-10" db="EMBL/GenBank/DDBJ databases">
        <authorList>
            <consortium name="ENA_rothamsted_submissions"/>
            <consortium name="culmorum"/>
            <person name="King R."/>
        </authorList>
    </citation>
    <scope>NUCLEOTIDE SEQUENCE</scope>
</reference>